<dbReference type="EMBL" id="SJSL01000002">
    <property type="protein sequence ID" value="TCD01104.1"/>
    <property type="molecule type" value="Genomic_DNA"/>
</dbReference>
<dbReference type="SUPFAM" id="SSF101874">
    <property type="entry name" value="YceI-like"/>
    <property type="match status" value="1"/>
</dbReference>
<dbReference type="RefSeq" id="WP_131595797.1">
    <property type="nucleotide sequence ID" value="NZ_SJSL01000002.1"/>
</dbReference>
<dbReference type="PANTHER" id="PTHR34406">
    <property type="entry name" value="PROTEIN YCEI"/>
    <property type="match status" value="1"/>
</dbReference>
<comment type="caution">
    <text evidence="3">The sequence shown here is derived from an EMBL/GenBank/DDBJ whole genome shotgun (WGS) entry which is preliminary data.</text>
</comment>
<reference evidence="3 4" key="1">
    <citation type="submission" date="2019-02" db="EMBL/GenBank/DDBJ databases">
        <title>Pedobacter sp. RP-1-14 sp. nov., isolated from Arctic soil.</title>
        <authorList>
            <person name="Dahal R.H."/>
        </authorList>
    </citation>
    <scope>NUCLEOTIDE SEQUENCE [LARGE SCALE GENOMIC DNA]</scope>
    <source>
        <strain evidence="3 4">RP-1-14</strain>
    </source>
</reference>
<dbReference type="OrthoDB" id="9794147at2"/>
<keyword evidence="1" id="KW-0732">Signal</keyword>
<organism evidence="3 4">
    <name type="scientific">Pedobacter psychroterrae</name>
    <dbReference type="NCBI Taxonomy" id="2530453"/>
    <lineage>
        <taxon>Bacteria</taxon>
        <taxon>Pseudomonadati</taxon>
        <taxon>Bacteroidota</taxon>
        <taxon>Sphingobacteriia</taxon>
        <taxon>Sphingobacteriales</taxon>
        <taxon>Sphingobacteriaceae</taxon>
        <taxon>Pedobacter</taxon>
    </lineage>
</organism>
<evidence type="ECO:0000256" key="1">
    <source>
        <dbReference type="SAM" id="SignalP"/>
    </source>
</evidence>
<feature type="domain" description="Lipid/polyisoprenoid-binding YceI-like" evidence="2">
    <location>
        <begin position="35"/>
        <end position="196"/>
    </location>
</feature>
<name>A0A4R0NPS9_9SPHI</name>
<dbReference type="AlphaFoldDB" id="A0A4R0NPS9"/>
<evidence type="ECO:0000259" key="2">
    <source>
        <dbReference type="SMART" id="SM00867"/>
    </source>
</evidence>
<dbReference type="InterPro" id="IPR036761">
    <property type="entry name" value="TTHA0802/YceI-like_sf"/>
</dbReference>
<dbReference type="Pfam" id="PF04264">
    <property type="entry name" value="YceI"/>
    <property type="match status" value="1"/>
</dbReference>
<dbReference type="Proteomes" id="UP000293347">
    <property type="component" value="Unassembled WGS sequence"/>
</dbReference>
<dbReference type="SMART" id="SM00867">
    <property type="entry name" value="YceI"/>
    <property type="match status" value="1"/>
</dbReference>
<feature type="chain" id="PRO_5020351739" evidence="1">
    <location>
        <begin position="25"/>
        <end position="197"/>
    </location>
</feature>
<dbReference type="Gene3D" id="2.40.128.110">
    <property type="entry name" value="Lipid/polyisoprenoid-binding, YceI-like"/>
    <property type="match status" value="1"/>
</dbReference>
<dbReference type="PANTHER" id="PTHR34406:SF1">
    <property type="entry name" value="PROTEIN YCEI"/>
    <property type="match status" value="1"/>
</dbReference>
<gene>
    <name evidence="3" type="ORF">EZ437_10060</name>
</gene>
<evidence type="ECO:0000313" key="3">
    <source>
        <dbReference type="EMBL" id="TCD01104.1"/>
    </source>
</evidence>
<evidence type="ECO:0000313" key="4">
    <source>
        <dbReference type="Proteomes" id="UP000293347"/>
    </source>
</evidence>
<protein>
    <submittedName>
        <fullName evidence="3">YceI family protein</fullName>
    </submittedName>
</protein>
<keyword evidence="4" id="KW-1185">Reference proteome</keyword>
<accession>A0A4R0NPS9</accession>
<dbReference type="InterPro" id="IPR007372">
    <property type="entry name" value="Lipid/polyisoprenoid-bd_YceI"/>
</dbReference>
<proteinExistence type="predicted"/>
<feature type="signal peptide" evidence="1">
    <location>
        <begin position="1"/>
        <end position="24"/>
    </location>
</feature>
<sequence>MKRKLLYPIAFMIAFSVIGMQTQAQYKLSTARENTVKISGGSNVHGWTMIAQNPVCEAAFGSLTTGENTPKSLTSLSFSVNTKSLKSEHSSMDGRTYKTLKAEQFPKITFKLSNATITPVKKNKFSVKANGTLTIAGSSKAITMMVNGEVKEDGSINCTGQQKLKLTDFNIQPPSFMLGAMKVDNDLTIDYNFTFKN</sequence>